<dbReference type="Gene3D" id="3.40.50.1820">
    <property type="entry name" value="alpha/beta hydrolase"/>
    <property type="match status" value="1"/>
</dbReference>
<organism evidence="2 3">
    <name type="scientific">Luteimonas viscosa</name>
    <dbReference type="NCBI Taxonomy" id="1132694"/>
    <lineage>
        <taxon>Bacteria</taxon>
        <taxon>Pseudomonadati</taxon>
        <taxon>Pseudomonadota</taxon>
        <taxon>Gammaproteobacteria</taxon>
        <taxon>Lysobacterales</taxon>
        <taxon>Lysobacteraceae</taxon>
        <taxon>Luteimonas</taxon>
    </lineage>
</organism>
<dbReference type="InterPro" id="IPR029058">
    <property type="entry name" value="AB_hydrolase_fold"/>
</dbReference>
<dbReference type="Proteomes" id="UP000324973">
    <property type="component" value="Unassembled WGS sequence"/>
</dbReference>
<proteinExistence type="predicted"/>
<comment type="caution">
    <text evidence="2">The sequence shown here is derived from an EMBL/GenBank/DDBJ whole genome shotgun (WGS) entry which is preliminary data.</text>
</comment>
<dbReference type="GO" id="GO:0047372">
    <property type="term" value="F:monoacylglycerol lipase activity"/>
    <property type="evidence" value="ECO:0007669"/>
    <property type="project" value="TreeGrafter"/>
</dbReference>
<dbReference type="SUPFAM" id="SSF53474">
    <property type="entry name" value="alpha/beta-Hydrolases"/>
    <property type="match status" value="1"/>
</dbReference>
<evidence type="ECO:0000313" key="2">
    <source>
        <dbReference type="EMBL" id="TYT27514.1"/>
    </source>
</evidence>
<dbReference type="GO" id="GO:0046464">
    <property type="term" value="P:acylglycerol catabolic process"/>
    <property type="evidence" value="ECO:0007669"/>
    <property type="project" value="TreeGrafter"/>
</dbReference>
<accession>A0A5D4XTW2</accession>
<dbReference type="Pfam" id="PF00561">
    <property type="entry name" value="Abhydrolase_1"/>
    <property type="match status" value="1"/>
</dbReference>
<keyword evidence="2" id="KW-0378">Hydrolase</keyword>
<dbReference type="PANTHER" id="PTHR43798:SF5">
    <property type="entry name" value="MONOACYLGLYCEROL LIPASE ABHD6"/>
    <property type="match status" value="1"/>
</dbReference>
<reference evidence="2 3" key="1">
    <citation type="submission" date="2019-08" db="EMBL/GenBank/DDBJ databases">
        <title>Luteimonas viscosus sp. nov., isolated from soil of a sunflower field.</title>
        <authorList>
            <person name="Jianli Z."/>
            <person name="Ying Z."/>
        </authorList>
    </citation>
    <scope>NUCLEOTIDE SEQUENCE [LARGE SCALE GENOMIC DNA]</scope>
    <source>
        <strain evidence="2 3">XBU10</strain>
    </source>
</reference>
<dbReference type="InterPro" id="IPR050266">
    <property type="entry name" value="AB_hydrolase_sf"/>
</dbReference>
<dbReference type="PRINTS" id="PR00111">
    <property type="entry name" value="ABHYDROLASE"/>
</dbReference>
<evidence type="ECO:0000313" key="3">
    <source>
        <dbReference type="Proteomes" id="UP000324973"/>
    </source>
</evidence>
<dbReference type="PANTHER" id="PTHR43798">
    <property type="entry name" value="MONOACYLGLYCEROL LIPASE"/>
    <property type="match status" value="1"/>
</dbReference>
<dbReference type="OrthoDB" id="2086224at2"/>
<feature type="domain" description="AB hydrolase-1" evidence="1">
    <location>
        <begin position="65"/>
        <end position="298"/>
    </location>
</feature>
<dbReference type="InterPro" id="IPR000639">
    <property type="entry name" value="Epox_hydrolase-like"/>
</dbReference>
<name>A0A5D4XTW2_9GAMM</name>
<evidence type="ECO:0000259" key="1">
    <source>
        <dbReference type="Pfam" id="PF00561"/>
    </source>
</evidence>
<dbReference type="PRINTS" id="PR00412">
    <property type="entry name" value="EPOXHYDRLASE"/>
</dbReference>
<sequence>MLAVAILGLLAAALLCIAAWRDPRRLIRAEFVRERLAAGFTARQATIDGIRWCWVERAAATAATPTLLMIHGYTGGKENWYRLCARFGRRYRLVLPDLPGWGDSERDSDGDYGFAAQAERVAAFIDHIGGPVVLVGHSMGGGIAALVAARHPRRVSELVLLDAAGVEFPENPFGLEVLEGRNPFEVADAASLERYLGVVFHDPRSRPPLPWPASRAYVAWRRREAAFEQAVLERIGRSDERFLPWQEAGAIRQPTLLVWGAHDRVIDPGAMDLYAQRIPHAHRHLLARSGHMTLMEQPDEVAAAIVALVEGTARA</sequence>
<dbReference type="GO" id="GO:0016020">
    <property type="term" value="C:membrane"/>
    <property type="evidence" value="ECO:0007669"/>
    <property type="project" value="TreeGrafter"/>
</dbReference>
<dbReference type="AlphaFoldDB" id="A0A5D4XTW2"/>
<protein>
    <submittedName>
        <fullName evidence="2">Alpha/beta hydrolase</fullName>
    </submittedName>
</protein>
<dbReference type="EMBL" id="VTFT01000001">
    <property type="protein sequence ID" value="TYT27514.1"/>
    <property type="molecule type" value="Genomic_DNA"/>
</dbReference>
<gene>
    <name evidence="2" type="ORF">FZO89_05955</name>
</gene>
<keyword evidence="3" id="KW-1185">Reference proteome</keyword>
<dbReference type="InterPro" id="IPR000073">
    <property type="entry name" value="AB_hydrolase_1"/>
</dbReference>